<dbReference type="InterPro" id="IPR036179">
    <property type="entry name" value="Ig-like_dom_sf"/>
</dbReference>
<gene>
    <name evidence="6" type="primary">cd4-2.2</name>
</gene>
<dbReference type="GeneTree" id="ENSGT00510000054197"/>
<name>H2TRN3_TAKRU</name>
<keyword evidence="1" id="KW-0393">Immunoglobulin domain</keyword>
<keyword evidence="3" id="KW-0812">Transmembrane</keyword>
<dbReference type="CDD" id="cd12087">
    <property type="entry name" value="TM_EGFR-like"/>
    <property type="match status" value="1"/>
</dbReference>
<evidence type="ECO:0000259" key="5">
    <source>
        <dbReference type="PROSITE" id="PS50835"/>
    </source>
</evidence>
<keyword evidence="3" id="KW-0472">Membrane</keyword>
<dbReference type="HOGENOM" id="CLU_882686_0_0_1"/>
<dbReference type="STRING" id="31033.ENSTRUP00000027340"/>
<dbReference type="InParanoid" id="H2TRN3"/>
<feature type="region of interest" description="Disordered" evidence="2">
    <location>
        <begin position="286"/>
        <end position="308"/>
    </location>
</feature>
<feature type="domain" description="Ig-like" evidence="5">
    <location>
        <begin position="29"/>
        <end position="102"/>
    </location>
</feature>
<proteinExistence type="predicted"/>
<dbReference type="Gene3D" id="2.60.40.10">
    <property type="entry name" value="Immunoglobulins"/>
    <property type="match status" value="2"/>
</dbReference>
<dbReference type="Pfam" id="PF12104">
    <property type="entry name" value="Tcell_CD4_C"/>
    <property type="match status" value="1"/>
</dbReference>
<accession>H2TRN3</accession>
<dbReference type="InterPro" id="IPR003598">
    <property type="entry name" value="Ig_sub2"/>
</dbReference>
<dbReference type="PANTHER" id="PTHR11422:SF6">
    <property type="entry name" value="HEMICENTIN-1 ISOFORM X1"/>
    <property type="match status" value="1"/>
</dbReference>
<dbReference type="Ensembl" id="ENSTRUT00000027449.3">
    <property type="protein sequence ID" value="ENSTRUP00000027340.3"/>
    <property type="gene ID" value="ENSTRUG00000010825.3"/>
</dbReference>
<evidence type="ECO:0000256" key="1">
    <source>
        <dbReference type="ARBA" id="ARBA00023319"/>
    </source>
</evidence>
<dbReference type="Gene3D" id="1.20.5.900">
    <property type="entry name" value="transmembrane domain of human cd4"/>
    <property type="match status" value="1"/>
</dbReference>
<dbReference type="PROSITE" id="PS50835">
    <property type="entry name" value="IG_LIKE"/>
    <property type="match status" value="2"/>
</dbReference>
<feature type="chain" id="PRO_5025503373" evidence="4">
    <location>
        <begin position="22"/>
        <end position="308"/>
    </location>
</feature>
<feature type="compositionally biased region" description="Pro residues" evidence="2">
    <location>
        <begin position="298"/>
        <end position="308"/>
    </location>
</feature>
<dbReference type="Pfam" id="PF00047">
    <property type="entry name" value="ig"/>
    <property type="match status" value="1"/>
</dbReference>
<evidence type="ECO:0000256" key="3">
    <source>
        <dbReference type="SAM" id="Phobius"/>
    </source>
</evidence>
<dbReference type="Proteomes" id="UP000005226">
    <property type="component" value="Chromosome 7"/>
</dbReference>
<dbReference type="InterPro" id="IPR021963">
    <property type="entry name" value="Tcell_CD4_Cterm"/>
</dbReference>
<sequence length="308" mass="33788">MKRTLWLGFAVFFSCALCADGYVVVKSPGEKVNLPCGADQSGGTVIWKHEGSVVIQVDKNGFPRKGQGDLGRRATVRRMALEITGVKEADAGMFTCTVDRNSEQHFLFVVTVSATPSAVLQLGSSAALHCQVKGLPPPSAPQWRKPDGSPHPGSEVAELNPVARSDEGAWNCTFSHGGLTYGKSLDIRVTGAATTPAKPVPSDKGKEAPTCNDCVTNRPSLPLRLSWWMWAVIAVGCLILVVLMAFIVYLCKRIQRKKRKLRRMENSRQLLMPKQYCQCNRPTAVPKMQQRRQRQKPSAPPLQPVLVQ</sequence>
<reference evidence="6 7" key="1">
    <citation type="journal article" date="2011" name="Genome Biol. Evol.">
        <title>Integration of the genetic map and genome assembly of fugu facilitates insights into distinct features of genome evolution in teleosts and mammals.</title>
        <authorList>
            <person name="Kai W."/>
            <person name="Kikuchi K."/>
            <person name="Tohari S."/>
            <person name="Chew A.K."/>
            <person name="Tay A."/>
            <person name="Fujiwara A."/>
            <person name="Hosoya S."/>
            <person name="Suetake H."/>
            <person name="Naruse K."/>
            <person name="Brenner S."/>
            <person name="Suzuki Y."/>
            <person name="Venkatesh B."/>
        </authorList>
    </citation>
    <scope>NUCLEOTIDE SEQUENCE [LARGE SCALE GENOMIC DNA]</scope>
</reference>
<dbReference type="InterPro" id="IPR013783">
    <property type="entry name" value="Ig-like_fold"/>
</dbReference>
<dbReference type="SMART" id="SM00409">
    <property type="entry name" value="IG"/>
    <property type="match status" value="2"/>
</dbReference>
<reference evidence="6" key="2">
    <citation type="submission" date="2025-08" db="UniProtKB">
        <authorList>
            <consortium name="Ensembl"/>
        </authorList>
    </citation>
    <scope>IDENTIFICATION</scope>
</reference>
<dbReference type="Pfam" id="PF13927">
    <property type="entry name" value="Ig_3"/>
    <property type="match status" value="1"/>
</dbReference>
<dbReference type="PROSITE" id="PS51257">
    <property type="entry name" value="PROKAR_LIPOPROTEIN"/>
    <property type="match status" value="1"/>
</dbReference>
<dbReference type="OMA" id="KPKKYCQ"/>
<dbReference type="PANTHER" id="PTHR11422">
    <property type="entry name" value="T-CELL SURFACE GLYCOPROTEIN CD4"/>
    <property type="match status" value="1"/>
</dbReference>
<organism evidence="6 7">
    <name type="scientific">Takifugu rubripes</name>
    <name type="common">Japanese pufferfish</name>
    <name type="synonym">Fugu rubripes</name>
    <dbReference type="NCBI Taxonomy" id="31033"/>
    <lineage>
        <taxon>Eukaryota</taxon>
        <taxon>Metazoa</taxon>
        <taxon>Chordata</taxon>
        <taxon>Craniata</taxon>
        <taxon>Vertebrata</taxon>
        <taxon>Euteleostomi</taxon>
        <taxon>Actinopterygii</taxon>
        <taxon>Neopterygii</taxon>
        <taxon>Teleostei</taxon>
        <taxon>Neoteleostei</taxon>
        <taxon>Acanthomorphata</taxon>
        <taxon>Eupercaria</taxon>
        <taxon>Tetraodontiformes</taxon>
        <taxon>Tetradontoidea</taxon>
        <taxon>Tetraodontidae</taxon>
        <taxon>Takifugu</taxon>
    </lineage>
</organism>
<feature type="signal peptide" evidence="4">
    <location>
        <begin position="1"/>
        <end position="21"/>
    </location>
</feature>
<feature type="domain" description="Ig-like" evidence="5">
    <location>
        <begin position="108"/>
        <end position="190"/>
    </location>
</feature>
<dbReference type="InterPro" id="IPR007110">
    <property type="entry name" value="Ig-like_dom"/>
</dbReference>
<keyword evidence="7" id="KW-1185">Reference proteome</keyword>
<keyword evidence="4" id="KW-0732">Signal</keyword>
<evidence type="ECO:0000256" key="4">
    <source>
        <dbReference type="SAM" id="SignalP"/>
    </source>
</evidence>
<reference evidence="6" key="3">
    <citation type="submission" date="2025-09" db="UniProtKB">
        <authorList>
            <consortium name="Ensembl"/>
        </authorList>
    </citation>
    <scope>IDENTIFICATION</scope>
</reference>
<keyword evidence="3" id="KW-1133">Transmembrane helix</keyword>
<evidence type="ECO:0000313" key="7">
    <source>
        <dbReference type="Proteomes" id="UP000005226"/>
    </source>
</evidence>
<dbReference type="AlphaFoldDB" id="H2TRN3"/>
<protein>
    <submittedName>
        <fullName evidence="6">T-cell surface glycoprotein CD4-like</fullName>
    </submittedName>
</protein>
<feature type="transmembrane region" description="Helical" evidence="3">
    <location>
        <begin position="227"/>
        <end position="251"/>
    </location>
</feature>
<dbReference type="SMART" id="SM00408">
    <property type="entry name" value="IGc2"/>
    <property type="match status" value="2"/>
</dbReference>
<dbReference type="InterPro" id="IPR003599">
    <property type="entry name" value="Ig_sub"/>
</dbReference>
<evidence type="ECO:0000256" key="2">
    <source>
        <dbReference type="SAM" id="MobiDB-lite"/>
    </source>
</evidence>
<dbReference type="InterPro" id="IPR013151">
    <property type="entry name" value="Immunoglobulin_dom"/>
</dbReference>
<evidence type="ECO:0000313" key="6">
    <source>
        <dbReference type="Ensembl" id="ENSTRUP00000027340.3"/>
    </source>
</evidence>
<dbReference type="SUPFAM" id="SSF48726">
    <property type="entry name" value="Immunoglobulin"/>
    <property type="match status" value="2"/>
</dbReference>